<feature type="binding site" evidence="7">
    <location>
        <position position="29"/>
    </location>
    <ligand>
        <name>Zn(2+)</name>
        <dbReference type="ChEBI" id="CHEBI:29105"/>
    </ligand>
</feature>
<protein>
    <recommendedName>
        <fullName evidence="3 5">6-carboxy-5,6,7,8-tetrahydropterin synthase</fullName>
        <ecNumber evidence="5">4.-.-.-</ecNumber>
    </recommendedName>
</protein>
<comment type="cofactor">
    <cofactor evidence="5 7">
        <name>Zn(2+)</name>
        <dbReference type="ChEBI" id="CHEBI:29105"/>
    </cofactor>
    <text evidence="5 7">Binds 1 zinc ion per subunit.</text>
</comment>
<dbReference type="SUPFAM" id="SSF55620">
    <property type="entry name" value="Tetrahydrobiopterin biosynthesis enzymes-like"/>
    <property type="match status" value="1"/>
</dbReference>
<dbReference type="GO" id="GO:0070497">
    <property type="term" value="F:6-carboxytetrahydropterin synthase activity"/>
    <property type="evidence" value="ECO:0007669"/>
    <property type="project" value="UniProtKB-EC"/>
</dbReference>
<dbReference type="UniPathway" id="UPA00391"/>
<dbReference type="EMBL" id="MFFM01000034">
    <property type="protein sequence ID" value="OGF12152.1"/>
    <property type="molecule type" value="Genomic_DNA"/>
</dbReference>
<dbReference type="AlphaFoldDB" id="A0A1F5RCL3"/>
<dbReference type="InterPro" id="IPR007115">
    <property type="entry name" value="6-PTP_synth/QueD"/>
</dbReference>
<dbReference type="InterPro" id="IPR038418">
    <property type="entry name" value="6-PTP_synth/QueD_sf"/>
</dbReference>
<organism evidence="8 9">
    <name type="scientific">Candidatus Edwardsbacteria bacterium GWF2_54_11</name>
    <dbReference type="NCBI Taxonomy" id="1817851"/>
    <lineage>
        <taxon>Bacteria</taxon>
        <taxon>Candidatus Edwardsiibacteriota</taxon>
    </lineage>
</organism>
<evidence type="ECO:0000256" key="2">
    <source>
        <dbReference type="ARBA" id="ARBA00008900"/>
    </source>
</evidence>
<evidence type="ECO:0000256" key="7">
    <source>
        <dbReference type="PIRSR" id="PIRSR006113-2"/>
    </source>
</evidence>
<gene>
    <name evidence="8" type="ORF">A2024_03975</name>
</gene>
<dbReference type="GO" id="GO:0008616">
    <property type="term" value="P:tRNA queuosine(34) biosynthetic process"/>
    <property type="evidence" value="ECO:0007669"/>
    <property type="project" value="UniProtKB-KW"/>
</dbReference>
<feature type="active site" description="Proton acceptor" evidence="6">
    <location>
        <position position="23"/>
    </location>
</feature>
<keyword evidence="5" id="KW-0671">Queuosine biosynthesis</keyword>
<name>A0A1F5RCL3_9BACT</name>
<keyword evidence="5 7" id="KW-0862">Zinc</keyword>
<dbReference type="NCBIfam" id="TIGR03367">
    <property type="entry name" value="queuosine_QueD"/>
    <property type="match status" value="1"/>
</dbReference>
<comment type="caution">
    <text evidence="8">The sequence shown here is derived from an EMBL/GenBank/DDBJ whole genome shotgun (WGS) entry which is preliminary data.</text>
</comment>
<dbReference type="PANTHER" id="PTHR12589">
    <property type="entry name" value="PYRUVOYL TETRAHYDROBIOPTERIN SYNTHASE"/>
    <property type="match status" value="1"/>
</dbReference>
<keyword evidence="5 7" id="KW-0479">Metal-binding</keyword>
<evidence type="ECO:0000256" key="1">
    <source>
        <dbReference type="ARBA" id="ARBA00005061"/>
    </source>
</evidence>
<accession>A0A1F5RCL3</accession>
<dbReference type="PANTHER" id="PTHR12589:SF8">
    <property type="entry name" value="6-CARBOXY-5,6,7,8-TETRAHYDROPTERIN SYNTHASE"/>
    <property type="match status" value="1"/>
</dbReference>
<evidence type="ECO:0000313" key="9">
    <source>
        <dbReference type="Proteomes" id="UP000177230"/>
    </source>
</evidence>
<dbReference type="EC" id="4.-.-.-" evidence="5"/>
<reference evidence="8 9" key="1">
    <citation type="journal article" date="2016" name="Nat. Commun.">
        <title>Thousands of microbial genomes shed light on interconnected biogeochemical processes in an aquifer system.</title>
        <authorList>
            <person name="Anantharaman K."/>
            <person name="Brown C.T."/>
            <person name="Hug L.A."/>
            <person name="Sharon I."/>
            <person name="Castelle C.J."/>
            <person name="Probst A.J."/>
            <person name="Thomas B.C."/>
            <person name="Singh A."/>
            <person name="Wilkins M.J."/>
            <person name="Karaoz U."/>
            <person name="Brodie E.L."/>
            <person name="Williams K.H."/>
            <person name="Hubbard S.S."/>
            <person name="Banfield J.F."/>
        </authorList>
    </citation>
    <scope>NUCLEOTIDE SEQUENCE [LARGE SCALE GENOMIC DNA]</scope>
</reference>
<dbReference type="GO" id="GO:0046872">
    <property type="term" value="F:metal ion binding"/>
    <property type="evidence" value="ECO:0007669"/>
    <property type="project" value="UniProtKB-KW"/>
</dbReference>
<keyword evidence="5" id="KW-0456">Lyase</keyword>
<dbReference type="Pfam" id="PF01242">
    <property type="entry name" value="PTPS"/>
    <property type="match status" value="1"/>
</dbReference>
<feature type="binding site" evidence="7">
    <location>
        <position position="27"/>
    </location>
    <ligand>
        <name>Zn(2+)</name>
        <dbReference type="ChEBI" id="CHEBI:29105"/>
    </ligand>
</feature>
<evidence type="ECO:0000313" key="8">
    <source>
        <dbReference type="EMBL" id="OGF12152.1"/>
    </source>
</evidence>
<comment type="similarity">
    <text evidence="2 5">Belongs to the PTPS family. QueD subfamily.</text>
</comment>
<feature type="active site" description="Charge relay system" evidence="6">
    <location>
        <position position="112"/>
    </location>
</feature>
<evidence type="ECO:0000256" key="5">
    <source>
        <dbReference type="PIRNR" id="PIRNR006113"/>
    </source>
</evidence>
<sequence>MYYVSAVQHFSAAHSLRGYQGKCENLHGHNYKVEVELKGLELTKNGMVVDFTDLRAALDKVLARMDHKHLNEIKPFDRINPTAENIAKLVYEEMLLKFSAKKIKVSQVVVWESEGCKATYGPK</sequence>
<evidence type="ECO:0000256" key="3">
    <source>
        <dbReference type="ARBA" id="ARBA00018141"/>
    </source>
</evidence>
<evidence type="ECO:0000256" key="4">
    <source>
        <dbReference type="ARBA" id="ARBA00048807"/>
    </source>
</evidence>
<comment type="pathway">
    <text evidence="1 5">Purine metabolism; 7-cyano-7-deazaguanine biosynthesis.</text>
</comment>
<feature type="binding site" evidence="7">
    <location>
        <position position="14"/>
    </location>
    <ligand>
        <name>Zn(2+)</name>
        <dbReference type="ChEBI" id="CHEBI:29105"/>
    </ligand>
</feature>
<comment type="catalytic activity">
    <reaction evidence="4 5">
        <text>7,8-dihydroneopterin 3'-triphosphate + H2O = 6-carboxy-5,6,7,8-tetrahydropterin + triphosphate + acetaldehyde + 2 H(+)</text>
        <dbReference type="Rhea" id="RHEA:27966"/>
        <dbReference type="ChEBI" id="CHEBI:15343"/>
        <dbReference type="ChEBI" id="CHEBI:15377"/>
        <dbReference type="ChEBI" id="CHEBI:15378"/>
        <dbReference type="ChEBI" id="CHEBI:18036"/>
        <dbReference type="ChEBI" id="CHEBI:58462"/>
        <dbReference type="ChEBI" id="CHEBI:61032"/>
        <dbReference type="EC" id="4.1.2.50"/>
    </reaction>
</comment>
<proteinExistence type="inferred from homology"/>
<feature type="active site" description="Charge relay system" evidence="6">
    <location>
        <position position="67"/>
    </location>
</feature>
<dbReference type="Proteomes" id="UP000177230">
    <property type="component" value="Unassembled WGS sequence"/>
</dbReference>
<dbReference type="Gene3D" id="3.30.479.10">
    <property type="entry name" value="6-pyruvoyl tetrahydropterin synthase/QueD"/>
    <property type="match status" value="1"/>
</dbReference>
<dbReference type="PIRSF" id="PIRSF006113">
    <property type="entry name" value="PTP_synth"/>
    <property type="match status" value="1"/>
</dbReference>
<evidence type="ECO:0000256" key="6">
    <source>
        <dbReference type="PIRSR" id="PIRSR006113-1"/>
    </source>
</evidence>